<dbReference type="InterPro" id="IPR043129">
    <property type="entry name" value="ATPase_NBD"/>
</dbReference>
<dbReference type="RefSeq" id="WP_035962761.1">
    <property type="nucleotide sequence ID" value="NZ_JROM01000017.1"/>
</dbReference>
<feature type="compositionally biased region" description="Pro residues" evidence="2">
    <location>
        <begin position="22"/>
        <end position="38"/>
    </location>
</feature>
<proteinExistence type="inferred from homology"/>
<evidence type="ECO:0000256" key="2">
    <source>
        <dbReference type="SAM" id="MobiDB-lite"/>
    </source>
</evidence>
<dbReference type="InterPro" id="IPR049874">
    <property type="entry name" value="ROK_cs"/>
</dbReference>
<feature type="region of interest" description="Disordered" evidence="2">
    <location>
        <begin position="1"/>
        <end position="42"/>
    </location>
</feature>
<name>A0A0B0DHC7_9MICC</name>
<dbReference type="eggNOG" id="COG1940">
    <property type="taxonomic scope" value="Bacteria"/>
</dbReference>
<protein>
    <submittedName>
        <fullName evidence="3">Transcriptional regulator</fullName>
    </submittedName>
</protein>
<reference evidence="3 4" key="1">
    <citation type="submission" date="2014-09" db="EMBL/GenBank/DDBJ databases">
        <title>High-quality draft genome sequence of Kocuria marina SO9-6, an actinobacterium isolated from a copper mine.</title>
        <authorList>
            <person name="Castro D.B."/>
            <person name="Pereira L.B."/>
            <person name="Silva M.V."/>
            <person name="Silva B.P."/>
            <person name="Zanardi B.R."/>
            <person name="Carlos C."/>
            <person name="Belgini D.R."/>
            <person name="Limache E.G."/>
            <person name="Lacerda G.V."/>
            <person name="Nery M.B."/>
            <person name="Gomes M.B."/>
            <person name="Souza S."/>
            <person name="Silva T.M."/>
            <person name="Rodrigues V.D."/>
            <person name="Paulino L.C."/>
            <person name="Vicentini R."/>
            <person name="Ferraz L.F."/>
            <person name="Ottoboni L.M."/>
        </authorList>
    </citation>
    <scope>NUCLEOTIDE SEQUENCE [LARGE SCALE GENOMIC DNA]</scope>
    <source>
        <strain evidence="3 4">SO9-6</strain>
    </source>
</reference>
<comment type="caution">
    <text evidence="3">The sequence shown here is derived from an EMBL/GenBank/DDBJ whole genome shotgun (WGS) entry which is preliminary data.</text>
</comment>
<dbReference type="SUPFAM" id="SSF46785">
    <property type="entry name" value="Winged helix' DNA-binding domain"/>
    <property type="match status" value="1"/>
</dbReference>
<dbReference type="Gene3D" id="1.10.10.10">
    <property type="entry name" value="Winged helix-like DNA-binding domain superfamily/Winged helix DNA-binding domain"/>
    <property type="match status" value="1"/>
</dbReference>
<dbReference type="AlphaFoldDB" id="A0A0B0DHC7"/>
<evidence type="ECO:0000313" key="4">
    <source>
        <dbReference type="Proteomes" id="UP000030664"/>
    </source>
</evidence>
<evidence type="ECO:0000313" key="3">
    <source>
        <dbReference type="EMBL" id="KHE74679.1"/>
    </source>
</evidence>
<dbReference type="eggNOG" id="COG1846">
    <property type="taxonomic scope" value="Bacteria"/>
</dbReference>
<dbReference type="Gene3D" id="3.30.420.40">
    <property type="match status" value="2"/>
</dbReference>
<dbReference type="EMBL" id="JROM01000017">
    <property type="protein sequence ID" value="KHE74679.1"/>
    <property type="molecule type" value="Genomic_DNA"/>
</dbReference>
<gene>
    <name evidence="3" type="ORF">AS25_05215</name>
</gene>
<dbReference type="PROSITE" id="PS01125">
    <property type="entry name" value="ROK"/>
    <property type="match status" value="1"/>
</dbReference>
<comment type="similarity">
    <text evidence="1">Belongs to the ROK (NagC/XylR) family.</text>
</comment>
<dbReference type="InterPro" id="IPR000600">
    <property type="entry name" value="ROK"/>
</dbReference>
<organism evidence="3 4">
    <name type="scientific">Kocuria marina</name>
    <dbReference type="NCBI Taxonomy" id="223184"/>
    <lineage>
        <taxon>Bacteria</taxon>
        <taxon>Bacillati</taxon>
        <taxon>Actinomycetota</taxon>
        <taxon>Actinomycetes</taxon>
        <taxon>Micrococcales</taxon>
        <taxon>Micrococcaceae</taxon>
        <taxon>Kocuria</taxon>
    </lineage>
</organism>
<dbReference type="PANTHER" id="PTHR18964">
    <property type="entry name" value="ROK (REPRESSOR, ORF, KINASE) FAMILY"/>
    <property type="match status" value="1"/>
</dbReference>
<dbReference type="PANTHER" id="PTHR18964:SF173">
    <property type="entry name" value="GLUCOKINASE"/>
    <property type="match status" value="1"/>
</dbReference>
<dbReference type="STRING" id="223184.AS25_05215"/>
<evidence type="ECO:0000256" key="1">
    <source>
        <dbReference type="ARBA" id="ARBA00006479"/>
    </source>
</evidence>
<dbReference type="SUPFAM" id="SSF53067">
    <property type="entry name" value="Actin-like ATPase domain"/>
    <property type="match status" value="1"/>
</dbReference>
<sequence>MASTPPPPRSTRESRAQAGPPSTHPPSPQPASAQPPAPGSQAALRLANRRRVVDAVRELGAATQASIARETALAPSTVSSIVHELTACDLLAMEPEHGGRRGQRVHFSESAGYLVGVDVGHRHASVAVADLNLDVRAQRRIDLPAGHRAEDVLTGAREILDELRTSLDVPAQRILGAGLTLPAPVDAECRGLGSEAILPAWAGLDLRALATGTLGCPTVVENDANAGAVAEHALGAGRGTAHMAYLKLSHGVGAGLILGGGLYRGATGSAGEIGHVTLDERAGLCRCGNRGCLETFVSSQTVLDVVASSGRRAESVGDVVREALAGDPGCTRVITDTGRLIGGAVAQLCNAFNPELVVVGGELARAEDLLLDPVRDAVQRYAVRGCVSGLRIVTAQLGARAHLMGALIRARAETSLPV</sequence>
<accession>A0A0B0DHC7</accession>
<dbReference type="Proteomes" id="UP000030664">
    <property type="component" value="Unassembled WGS sequence"/>
</dbReference>
<dbReference type="InterPro" id="IPR036388">
    <property type="entry name" value="WH-like_DNA-bd_sf"/>
</dbReference>
<dbReference type="InterPro" id="IPR036390">
    <property type="entry name" value="WH_DNA-bd_sf"/>
</dbReference>
<dbReference type="Pfam" id="PF00480">
    <property type="entry name" value="ROK"/>
    <property type="match status" value="1"/>
</dbReference>